<name>A0A645JYQ1_9ZZZZ</name>
<protein>
    <recommendedName>
        <fullName evidence="2">Aspartate racemase</fullName>
    </recommendedName>
</protein>
<evidence type="ECO:0000313" key="1">
    <source>
        <dbReference type="EMBL" id="MPN64203.1"/>
    </source>
</evidence>
<organism evidence="1">
    <name type="scientific">bioreactor metagenome</name>
    <dbReference type="NCBI Taxonomy" id="1076179"/>
    <lineage>
        <taxon>unclassified sequences</taxon>
        <taxon>metagenomes</taxon>
        <taxon>ecological metagenomes</taxon>
    </lineage>
</organism>
<dbReference type="Pfam" id="PF01177">
    <property type="entry name" value="Asp_Glu_race"/>
    <property type="match status" value="1"/>
</dbReference>
<accession>A0A645JYQ1</accession>
<sequence>MIGETAAFLKFTKPDVGDFLLLATEGTYISGIYKKIFKEYGLNIIEPDDADKKVVMSWIYKVKSGKFDVSPAEFECLVKKYIDDKYIPIILGCTELPLLAEQIGVPEEYIDPVLILARRCVELAEKDKEKF</sequence>
<proteinExistence type="predicted"/>
<comment type="caution">
    <text evidence="1">The sequence shown here is derived from an EMBL/GenBank/DDBJ whole genome shotgun (WGS) entry which is preliminary data.</text>
</comment>
<dbReference type="GO" id="GO:0047661">
    <property type="term" value="F:amino-acid racemase activity"/>
    <property type="evidence" value="ECO:0007669"/>
    <property type="project" value="InterPro"/>
</dbReference>
<dbReference type="InterPro" id="IPR015942">
    <property type="entry name" value="Asp/Glu/hydantoin_racemase"/>
</dbReference>
<reference evidence="1" key="1">
    <citation type="submission" date="2019-08" db="EMBL/GenBank/DDBJ databases">
        <authorList>
            <person name="Kucharzyk K."/>
            <person name="Murdoch R.W."/>
            <person name="Higgins S."/>
            <person name="Loffler F."/>
        </authorList>
    </citation>
    <scope>NUCLEOTIDE SEQUENCE</scope>
</reference>
<gene>
    <name evidence="1" type="ORF">SDC9_211974</name>
</gene>
<dbReference type="PROSITE" id="PS00924">
    <property type="entry name" value="ASP_GLU_RACEMASE_2"/>
    <property type="match status" value="1"/>
</dbReference>
<dbReference type="AlphaFoldDB" id="A0A645JYQ1"/>
<dbReference type="SUPFAM" id="SSF53681">
    <property type="entry name" value="Aspartate/glutamate racemase"/>
    <property type="match status" value="1"/>
</dbReference>
<dbReference type="InterPro" id="IPR033134">
    <property type="entry name" value="Asp/Glu_racemase_AS_2"/>
</dbReference>
<dbReference type="Gene3D" id="3.40.50.1860">
    <property type="match status" value="1"/>
</dbReference>
<dbReference type="InterPro" id="IPR001920">
    <property type="entry name" value="Asp/Glu_race"/>
</dbReference>
<evidence type="ECO:0008006" key="2">
    <source>
        <dbReference type="Google" id="ProtNLM"/>
    </source>
</evidence>
<dbReference type="EMBL" id="VSSQ01144726">
    <property type="protein sequence ID" value="MPN64203.1"/>
    <property type="molecule type" value="Genomic_DNA"/>
</dbReference>